<protein>
    <submittedName>
        <fullName evidence="1">Uncharacterized protein</fullName>
    </submittedName>
</protein>
<dbReference type="EMBL" id="CM042048">
    <property type="protein sequence ID" value="KAI3758681.1"/>
    <property type="molecule type" value="Genomic_DNA"/>
</dbReference>
<comment type="caution">
    <text evidence="1">The sequence shown here is derived from an EMBL/GenBank/DDBJ whole genome shotgun (WGS) entry which is preliminary data.</text>
</comment>
<reference evidence="2" key="1">
    <citation type="journal article" date="2022" name="Mol. Ecol. Resour.">
        <title>The genomes of chicory, endive, great burdock and yacon provide insights into Asteraceae palaeo-polyploidization history and plant inulin production.</title>
        <authorList>
            <person name="Fan W."/>
            <person name="Wang S."/>
            <person name="Wang H."/>
            <person name="Wang A."/>
            <person name="Jiang F."/>
            <person name="Liu H."/>
            <person name="Zhao H."/>
            <person name="Xu D."/>
            <person name="Zhang Y."/>
        </authorList>
    </citation>
    <scope>NUCLEOTIDE SEQUENCE [LARGE SCALE GENOMIC DNA]</scope>
    <source>
        <strain evidence="2">cv. Niubang</strain>
    </source>
</reference>
<dbReference type="Proteomes" id="UP001055879">
    <property type="component" value="Linkage Group LG02"/>
</dbReference>
<keyword evidence="2" id="KW-1185">Reference proteome</keyword>
<gene>
    <name evidence="1" type="ORF">L6452_06252</name>
</gene>
<name>A0ACB9EJQ2_ARCLA</name>
<evidence type="ECO:0000313" key="2">
    <source>
        <dbReference type="Proteomes" id="UP001055879"/>
    </source>
</evidence>
<evidence type="ECO:0000313" key="1">
    <source>
        <dbReference type="EMBL" id="KAI3758681.1"/>
    </source>
</evidence>
<accession>A0ACB9EJQ2</accession>
<proteinExistence type="predicted"/>
<reference evidence="1 2" key="2">
    <citation type="journal article" date="2022" name="Mol. Ecol. Resour.">
        <title>The genomes of chicory, endive, great burdock and yacon provide insights into Asteraceae paleo-polyploidization history and plant inulin production.</title>
        <authorList>
            <person name="Fan W."/>
            <person name="Wang S."/>
            <person name="Wang H."/>
            <person name="Wang A."/>
            <person name="Jiang F."/>
            <person name="Liu H."/>
            <person name="Zhao H."/>
            <person name="Xu D."/>
            <person name="Zhang Y."/>
        </authorList>
    </citation>
    <scope>NUCLEOTIDE SEQUENCE [LARGE SCALE GENOMIC DNA]</scope>
    <source>
        <strain evidence="2">cv. Niubang</strain>
    </source>
</reference>
<sequence>MMLKCEYNSDGELEGELEETNEIAMLSVLMRAGTKGNRRPDDSTVMVGLACGSLSGIASSTGCQEAGWDAPLPPISNQSVP</sequence>
<organism evidence="1 2">
    <name type="scientific">Arctium lappa</name>
    <name type="common">Greater burdock</name>
    <name type="synonym">Lappa major</name>
    <dbReference type="NCBI Taxonomy" id="4217"/>
    <lineage>
        <taxon>Eukaryota</taxon>
        <taxon>Viridiplantae</taxon>
        <taxon>Streptophyta</taxon>
        <taxon>Embryophyta</taxon>
        <taxon>Tracheophyta</taxon>
        <taxon>Spermatophyta</taxon>
        <taxon>Magnoliopsida</taxon>
        <taxon>eudicotyledons</taxon>
        <taxon>Gunneridae</taxon>
        <taxon>Pentapetalae</taxon>
        <taxon>asterids</taxon>
        <taxon>campanulids</taxon>
        <taxon>Asterales</taxon>
        <taxon>Asteraceae</taxon>
        <taxon>Carduoideae</taxon>
        <taxon>Cardueae</taxon>
        <taxon>Arctiinae</taxon>
        <taxon>Arctium</taxon>
    </lineage>
</organism>